<dbReference type="Proteomes" id="UP001454036">
    <property type="component" value="Unassembled WGS sequence"/>
</dbReference>
<name>A0AAV3R3K2_LITER</name>
<comment type="caution">
    <text evidence="1">The sequence shown here is derived from an EMBL/GenBank/DDBJ whole genome shotgun (WGS) entry which is preliminary data.</text>
</comment>
<protein>
    <submittedName>
        <fullName evidence="1">Uncharacterized protein</fullName>
    </submittedName>
</protein>
<keyword evidence="2" id="KW-1185">Reference proteome</keyword>
<reference evidence="1 2" key="1">
    <citation type="submission" date="2024-01" db="EMBL/GenBank/DDBJ databases">
        <title>The complete chloroplast genome sequence of Lithospermum erythrorhizon: insights into the phylogenetic relationship among Boraginaceae species and the maternal lineages of purple gromwells.</title>
        <authorList>
            <person name="Okada T."/>
            <person name="Watanabe K."/>
        </authorList>
    </citation>
    <scope>NUCLEOTIDE SEQUENCE [LARGE SCALE GENOMIC DNA]</scope>
</reference>
<dbReference type="EMBL" id="BAABME010007491">
    <property type="protein sequence ID" value="GAA0171022.1"/>
    <property type="molecule type" value="Genomic_DNA"/>
</dbReference>
<proteinExistence type="predicted"/>
<evidence type="ECO:0000313" key="1">
    <source>
        <dbReference type="EMBL" id="GAA0171022.1"/>
    </source>
</evidence>
<evidence type="ECO:0000313" key="2">
    <source>
        <dbReference type="Proteomes" id="UP001454036"/>
    </source>
</evidence>
<organism evidence="1 2">
    <name type="scientific">Lithospermum erythrorhizon</name>
    <name type="common">Purple gromwell</name>
    <name type="synonym">Lithospermum officinale var. erythrorhizon</name>
    <dbReference type="NCBI Taxonomy" id="34254"/>
    <lineage>
        <taxon>Eukaryota</taxon>
        <taxon>Viridiplantae</taxon>
        <taxon>Streptophyta</taxon>
        <taxon>Embryophyta</taxon>
        <taxon>Tracheophyta</taxon>
        <taxon>Spermatophyta</taxon>
        <taxon>Magnoliopsida</taxon>
        <taxon>eudicotyledons</taxon>
        <taxon>Gunneridae</taxon>
        <taxon>Pentapetalae</taxon>
        <taxon>asterids</taxon>
        <taxon>lamiids</taxon>
        <taxon>Boraginales</taxon>
        <taxon>Boraginaceae</taxon>
        <taxon>Boraginoideae</taxon>
        <taxon>Lithospermeae</taxon>
        <taxon>Lithospermum</taxon>
    </lineage>
</organism>
<accession>A0AAV3R3K2</accession>
<dbReference type="AlphaFoldDB" id="A0AAV3R3K2"/>
<gene>
    <name evidence="1" type="ORF">LIER_25157</name>
</gene>
<sequence>MRQLPTTLADHLAADKLIKFGPITLSTSDLEGIRTRLFGRSTTFSDAYMESPLLSRKKKSKAAGAYPLEKLPLCTRKRTRTEAGNQELPIGLPTFEDEDEEYDKLPIGLLTLSDDEEDDQTDEVLFMLDLDAYTHNWDELPFWGFKEPLIVATGWDVDN</sequence>